<protein>
    <submittedName>
        <fullName evidence="2">Nuclease-related domain-containing protein</fullName>
    </submittedName>
</protein>
<proteinExistence type="predicted"/>
<dbReference type="Proteomes" id="UP001285636">
    <property type="component" value="Unassembled WGS sequence"/>
</dbReference>
<accession>A0AAJ2NQ02</accession>
<sequence>MIRKQRETPIHLLQIEALHRRLAPHHSKKNAIEEELYKYQAGLKGEQSLDYFLDPFNSDQYSVLHDIRLPLNGQHFQMDSIIIAPTFILILEVKNLSGTLHFDLEYNQLLRSIQGKEEVFPDPILQVARQEQFLAEWLKQQAFHDIPIYSLILVANPNSKIEVSGGTREQRLKILHLAKVPYVLSELLQKGSPSKLSDKQCETLIRQLMSQHTSYTPNILSYFKLHPNELLTGIHCAHCNALPMRKVYGGWLCAYCNYHSRTPFVDALTDYRLLINESITNKELRRFLGVPTRNIANKILRQLTLKRNGMTKGTSYSLERIGLK</sequence>
<dbReference type="EMBL" id="JAWJAY010000003">
    <property type="protein sequence ID" value="MDV2886446.1"/>
    <property type="molecule type" value="Genomic_DNA"/>
</dbReference>
<evidence type="ECO:0000313" key="3">
    <source>
        <dbReference type="Proteomes" id="UP001285636"/>
    </source>
</evidence>
<gene>
    <name evidence="2" type="ORF">RYX45_14745</name>
</gene>
<dbReference type="PROSITE" id="PS50965">
    <property type="entry name" value="NERD"/>
    <property type="match status" value="1"/>
</dbReference>
<comment type="caution">
    <text evidence="2">The sequence shown here is derived from an EMBL/GenBank/DDBJ whole genome shotgun (WGS) entry which is preliminary data.</text>
</comment>
<dbReference type="AlphaFoldDB" id="A0AAJ2NQ02"/>
<reference evidence="2" key="1">
    <citation type="submission" date="2023-10" db="EMBL/GenBank/DDBJ databases">
        <title>Screening of Alkalihalophilus pseudofirmusBZ-TG-HK211 and Its Alleviation of Salt Stress on Rapeseed Growth.</title>
        <authorList>
            <person name="Zhao B."/>
            <person name="Guo T."/>
        </authorList>
    </citation>
    <scope>NUCLEOTIDE SEQUENCE</scope>
    <source>
        <strain evidence="2">BZ-TG-HK211</strain>
    </source>
</reference>
<dbReference type="InterPro" id="IPR011528">
    <property type="entry name" value="NERD"/>
</dbReference>
<evidence type="ECO:0000313" key="2">
    <source>
        <dbReference type="EMBL" id="MDV2886446.1"/>
    </source>
</evidence>
<name>A0AAJ2NQ02_ALKPS</name>
<evidence type="ECO:0000259" key="1">
    <source>
        <dbReference type="PROSITE" id="PS50965"/>
    </source>
</evidence>
<dbReference type="RefSeq" id="WP_323467219.1">
    <property type="nucleotide sequence ID" value="NZ_CP144224.1"/>
</dbReference>
<feature type="domain" description="NERD" evidence="1">
    <location>
        <begin position="41"/>
        <end position="157"/>
    </location>
</feature>
<dbReference type="Pfam" id="PF08378">
    <property type="entry name" value="NERD"/>
    <property type="match status" value="1"/>
</dbReference>
<organism evidence="2 3">
    <name type="scientific">Alkalihalophilus pseudofirmus</name>
    <name type="common">Bacillus pseudofirmus</name>
    <dbReference type="NCBI Taxonomy" id="79885"/>
    <lineage>
        <taxon>Bacteria</taxon>
        <taxon>Bacillati</taxon>
        <taxon>Bacillota</taxon>
        <taxon>Bacilli</taxon>
        <taxon>Bacillales</taxon>
        <taxon>Bacillaceae</taxon>
        <taxon>Alkalihalophilus</taxon>
    </lineage>
</organism>